<sequence length="93" mass="10824">MSFFQNVFYPNIVCHSSQKDFMIGMVEARLGITLLSSRVAEEIINPKIKAIPLINFKARLELTMITKKAKYIPYTVKEFITITEQILQREELE</sequence>
<accession>A0ABY9JUB6</accession>
<proteinExistence type="predicted"/>
<dbReference type="InterPro" id="IPR005119">
    <property type="entry name" value="LysR_subst-bd"/>
</dbReference>
<dbReference type="Gene3D" id="3.40.190.290">
    <property type="match status" value="1"/>
</dbReference>
<evidence type="ECO:0000313" key="3">
    <source>
        <dbReference type="Proteomes" id="UP001197974"/>
    </source>
</evidence>
<keyword evidence="3" id="KW-1185">Reference proteome</keyword>
<dbReference type="Pfam" id="PF03466">
    <property type="entry name" value="LysR_substrate"/>
    <property type="match status" value="1"/>
</dbReference>
<evidence type="ECO:0000313" key="2">
    <source>
        <dbReference type="EMBL" id="WLR42338.1"/>
    </source>
</evidence>
<dbReference type="RefSeq" id="WP_226543000.1">
    <property type="nucleotide sequence ID" value="NZ_CP129013.1"/>
</dbReference>
<feature type="domain" description="LysR substrate-binding" evidence="1">
    <location>
        <begin position="6"/>
        <end position="83"/>
    </location>
</feature>
<protein>
    <submittedName>
        <fullName evidence="2">LysR substrate-binding domain-containing protein</fullName>
    </submittedName>
</protein>
<gene>
    <name evidence="2" type="ORF">LC087_16745</name>
</gene>
<dbReference type="EMBL" id="CP129013">
    <property type="protein sequence ID" value="WLR42338.1"/>
    <property type="molecule type" value="Genomic_DNA"/>
</dbReference>
<evidence type="ECO:0000259" key="1">
    <source>
        <dbReference type="Pfam" id="PF03466"/>
    </source>
</evidence>
<dbReference type="Proteomes" id="UP001197974">
    <property type="component" value="Chromosome"/>
</dbReference>
<organism evidence="2 3">
    <name type="scientific">Bacillus carboniphilus</name>
    <dbReference type="NCBI Taxonomy" id="86663"/>
    <lineage>
        <taxon>Bacteria</taxon>
        <taxon>Bacillati</taxon>
        <taxon>Bacillota</taxon>
        <taxon>Bacilli</taxon>
        <taxon>Bacillales</taxon>
        <taxon>Bacillaceae</taxon>
        <taxon>Bacillus</taxon>
    </lineage>
</organism>
<dbReference type="SUPFAM" id="SSF53850">
    <property type="entry name" value="Periplasmic binding protein-like II"/>
    <property type="match status" value="1"/>
</dbReference>
<reference evidence="2 3" key="1">
    <citation type="submission" date="2023-06" db="EMBL/GenBank/DDBJ databases">
        <title>Five Gram-positive bacteria isolated from mangrove sediments in Shenzhen, Guangdong, China.</title>
        <authorList>
            <person name="Yu S."/>
            <person name="Zheng W."/>
            <person name="Huang Y."/>
        </authorList>
    </citation>
    <scope>NUCLEOTIDE SEQUENCE [LARGE SCALE GENOMIC DNA]</scope>
    <source>
        <strain evidence="2 3">SaN35-3</strain>
    </source>
</reference>
<name>A0ABY9JUB6_9BACI</name>